<evidence type="ECO:0000256" key="1">
    <source>
        <dbReference type="SAM" id="Phobius"/>
    </source>
</evidence>
<dbReference type="Pfam" id="PF13630">
    <property type="entry name" value="SdpI"/>
    <property type="match status" value="1"/>
</dbReference>
<evidence type="ECO:0000313" key="2">
    <source>
        <dbReference type="EMBL" id="HIX48690.1"/>
    </source>
</evidence>
<feature type="transmembrane region" description="Helical" evidence="1">
    <location>
        <begin position="61"/>
        <end position="80"/>
    </location>
</feature>
<dbReference type="Proteomes" id="UP000824243">
    <property type="component" value="Unassembled WGS sequence"/>
</dbReference>
<feature type="transmembrane region" description="Helical" evidence="1">
    <location>
        <begin position="6"/>
        <end position="25"/>
    </location>
</feature>
<keyword evidence="1" id="KW-0472">Membrane</keyword>
<keyword evidence="1" id="KW-0812">Transmembrane</keyword>
<reference evidence="2" key="2">
    <citation type="submission" date="2021-04" db="EMBL/GenBank/DDBJ databases">
        <authorList>
            <person name="Gilroy R."/>
        </authorList>
    </citation>
    <scope>NUCLEOTIDE SEQUENCE</scope>
    <source>
        <strain evidence="2">ChiSjej5B23-15282</strain>
    </source>
</reference>
<dbReference type="AlphaFoldDB" id="A0A9D1VXZ3"/>
<feature type="transmembrane region" description="Helical" evidence="1">
    <location>
        <begin position="125"/>
        <end position="144"/>
    </location>
</feature>
<reference evidence="2" key="1">
    <citation type="journal article" date="2021" name="PeerJ">
        <title>Extensive microbial diversity within the chicken gut microbiome revealed by metagenomics and culture.</title>
        <authorList>
            <person name="Gilroy R."/>
            <person name="Ravi A."/>
            <person name="Getino M."/>
            <person name="Pursley I."/>
            <person name="Horton D.L."/>
            <person name="Alikhan N.F."/>
            <person name="Baker D."/>
            <person name="Gharbi K."/>
            <person name="Hall N."/>
            <person name="Watson M."/>
            <person name="Adriaenssens E.M."/>
            <person name="Foster-Nyarko E."/>
            <person name="Jarju S."/>
            <person name="Secka A."/>
            <person name="Antonio M."/>
            <person name="Oren A."/>
            <person name="Chaudhuri R.R."/>
            <person name="La Ragione R."/>
            <person name="Hildebrand F."/>
            <person name="Pallen M.J."/>
        </authorList>
    </citation>
    <scope>NUCLEOTIDE SEQUENCE</scope>
    <source>
        <strain evidence="2">ChiSjej5B23-15282</strain>
    </source>
</reference>
<dbReference type="EMBL" id="DXFA01000118">
    <property type="protein sequence ID" value="HIX48690.1"/>
    <property type="molecule type" value="Genomic_DNA"/>
</dbReference>
<dbReference type="InterPro" id="IPR025962">
    <property type="entry name" value="SdpI/YhfL"/>
</dbReference>
<organism evidence="2 3">
    <name type="scientific">Candidatus Mediterraneibacter caccavium</name>
    <dbReference type="NCBI Taxonomy" id="2838661"/>
    <lineage>
        <taxon>Bacteria</taxon>
        <taxon>Bacillati</taxon>
        <taxon>Bacillota</taxon>
        <taxon>Clostridia</taxon>
        <taxon>Lachnospirales</taxon>
        <taxon>Lachnospiraceae</taxon>
        <taxon>Mediterraneibacter</taxon>
    </lineage>
</organism>
<sequence>MKRDFILLLIYLMEAAVFGIVALIVKIRRSKFSDLRAGYHVETAQADEKSWEYANETAGKICILSTVLLLTAGIFCYKMGTGFNIMFNLLLIISGAAVGSVLFLPAYLSRRPDQQKKAEKIMRRSLTGILVFLVLWMLWLYAYYHAKNTDNLPALESLQAEDLQELEGYKRVQLVTVWDEPDEKVSSEQEVWVLDEKRVLLVTYDEEGTVKEADIQQSCQ</sequence>
<gene>
    <name evidence="2" type="ORF">H9981_06730</name>
</gene>
<proteinExistence type="predicted"/>
<comment type="caution">
    <text evidence="2">The sequence shown here is derived from an EMBL/GenBank/DDBJ whole genome shotgun (WGS) entry which is preliminary data.</text>
</comment>
<accession>A0A9D1VXZ3</accession>
<name>A0A9D1VXZ3_9FIRM</name>
<evidence type="ECO:0000313" key="3">
    <source>
        <dbReference type="Proteomes" id="UP000824243"/>
    </source>
</evidence>
<feature type="transmembrane region" description="Helical" evidence="1">
    <location>
        <begin position="86"/>
        <end position="104"/>
    </location>
</feature>
<protein>
    <submittedName>
        <fullName evidence="2">SdpI family protein</fullName>
    </submittedName>
</protein>
<keyword evidence="1" id="KW-1133">Transmembrane helix</keyword>